<sequence>MTAQAGGERIIEARGLGRRFGRHEALTGIDLQIGRGEIFGILGPDGAGKTTLMQLLAAILDPTAGRCRVLGFDTRSEASEITARVGYMSQGFTLYDRLSVEENLAFSARIRGVSKATYRQRRQRLLQMAGLQQAVDREARVLSGGMRKKLSLCTNLIHEPELLLLDELSLGVDPVSRQALWKMLRAFRESGMTIVLTTPYMDEAGTCDRLAFLYRGRLLAVDTPGALKHQAHGRIYEVLTSHPAAVQALLADYPQVISGQWLADRYRFQLDNDQGIPAPLQPKLEALGSLTPSAPDLENAFVQLTSQPDDRLATTGSRSPEPGRAGHGTAIAAADISVRFGEFTAVKQVSFRIAAGEVIGWLGPNGAGKTTLIRVLCGLQRPSAGEARIAGLPLAAASAQIKARIGYMSQRFSLYPDLSVIENLRFFAGVYGLSGQRRRDAIRWVKPWSASTAQTMTAPKHSPAPCASDWHWPAPSCTDLRSSSSMSRPPVSIPWHAAGSGN</sequence>
<feature type="compositionally biased region" description="Low complexity" evidence="3">
    <location>
        <begin position="481"/>
        <end position="490"/>
    </location>
</feature>
<evidence type="ECO:0000313" key="6">
    <source>
        <dbReference type="Proteomes" id="UP001596422"/>
    </source>
</evidence>
<keyword evidence="2 5" id="KW-0067">ATP-binding</keyword>
<evidence type="ECO:0000313" key="5">
    <source>
        <dbReference type="EMBL" id="MFC6673756.1"/>
    </source>
</evidence>
<dbReference type="Gene3D" id="3.40.50.300">
    <property type="entry name" value="P-loop containing nucleotide triphosphate hydrolases"/>
    <property type="match status" value="2"/>
</dbReference>
<dbReference type="RefSeq" id="WP_379912402.1">
    <property type="nucleotide sequence ID" value="NZ_JBHSWE010000001.1"/>
</dbReference>
<protein>
    <submittedName>
        <fullName evidence="5">ATP-binding cassette domain-containing protein</fullName>
    </submittedName>
</protein>
<dbReference type="PANTHER" id="PTHR43038">
    <property type="entry name" value="ATP-BINDING CASSETTE, SUB-FAMILY H, MEMBER 1"/>
    <property type="match status" value="1"/>
</dbReference>
<feature type="region of interest" description="Disordered" evidence="3">
    <location>
        <begin position="481"/>
        <end position="502"/>
    </location>
</feature>
<proteinExistence type="predicted"/>
<evidence type="ECO:0000259" key="4">
    <source>
        <dbReference type="PROSITE" id="PS50893"/>
    </source>
</evidence>
<dbReference type="Proteomes" id="UP001596422">
    <property type="component" value="Unassembled WGS sequence"/>
</dbReference>
<keyword evidence="6" id="KW-1185">Reference proteome</keyword>
<dbReference type="CDD" id="cd03230">
    <property type="entry name" value="ABC_DR_subfamily_A"/>
    <property type="match status" value="1"/>
</dbReference>
<dbReference type="InterPro" id="IPR003439">
    <property type="entry name" value="ABC_transporter-like_ATP-bd"/>
</dbReference>
<dbReference type="SMART" id="SM00382">
    <property type="entry name" value="AAA"/>
    <property type="match status" value="1"/>
</dbReference>
<feature type="domain" description="ABC transporter" evidence="4">
    <location>
        <begin position="11"/>
        <end position="240"/>
    </location>
</feature>
<keyword evidence="1" id="KW-0547">Nucleotide-binding</keyword>
<evidence type="ECO:0000256" key="1">
    <source>
        <dbReference type="ARBA" id="ARBA00022741"/>
    </source>
</evidence>
<dbReference type="InterPro" id="IPR027417">
    <property type="entry name" value="P-loop_NTPase"/>
</dbReference>
<dbReference type="PROSITE" id="PS50893">
    <property type="entry name" value="ABC_TRANSPORTER_2"/>
    <property type="match status" value="1"/>
</dbReference>
<comment type="caution">
    <text evidence="5">The sequence shown here is derived from an EMBL/GenBank/DDBJ whole genome shotgun (WGS) entry which is preliminary data.</text>
</comment>
<reference evidence="6" key="1">
    <citation type="journal article" date="2019" name="Int. J. Syst. Evol. Microbiol.">
        <title>The Global Catalogue of Microorganisms (GCM) 10K type strain sequencing project: providing services to taxonomists for standard genome sequencing and annotation.</title>
        <authorList>
            <consortium name="The Broad Institute Genomics Platform"/>
            <consortium name="The Broad Institute Genome Sequencing Center for Infectious Disease"/>
            <person name="Wu L."/>
            <person name="Ma J."/>
        </authorList>
    </citation>
    <scope>NUCLEOTIDE SEQUENCE [LARGE SCALE GENOMIC DNA]</scope>
    <source>
        <strain evidence="6">NBRC 111756</strain>
    </source>
</reference>
<evidence type="ECO:0000256" key="3">
    <source>
        <dbReference type="SAM" id="MobiDB-lite"/>
    </source>
</evidence>
<dbReference type="Pfam" id="PF00005">
    <property type="entry name" value="ABC_tran"/>
    <property type="match status" value="2"/>
</dbReference>
<dbReference type="PROSITE" id="PS00211">
    <property type="entry name" value="ABC_TRANSPORTER_1"/>
    <property type="match status" value="1"/>
</dbReference>
<dbReference type="GO" id="GO:0005524">
    <property type="term" value="F:ATP binding"/>
    <property type="evidence" value="ECO:0007669"/>
    <property type="project" value="UniProtKB-KW"/>
</dbReference>
<dbReference type="EMBL" id="JBHSWE010000001">
    <property type="protein sequence ID" value="MFC6673756.1"/>
    <property type="molecule type" value="Genomic_DNA"/>
</dbReference>
<accession>A0ABW2A896</accession>
<dbReference type="InterPro" id="IPR003593">
    <property type="entry name" value="AAA+_ATPase"/>
</dbReference>
<evidence type="ECO:0000256" key="2">
    <source>
        <dbReference type="ARBA" id="ARBA00022840"/>
    </source>
</evidence>
<name>A0ABW2A896_9GAMM</name>
<dbReference type="PANTHER" id="PTHR43038:SF3">
    <property type="entry name" value="ABC TRANSPORTER G FAMILY MEMBER 20 ISOFORM X1"/>
    <property type="match status" value="1"/>
</dbReference>
<dbReference type="SUPFAM" id="SSF52540">
    <property type="entry name" value="P-loop containing nucleoside triphosphate hydrolases"/>
    <property type="match status" value="2"/>
</dbReference>
<organism evidence="5 6">
    <name type="scientific">Marinobacterium aestuariivivens</name>
    <dbReference type="NCBI Taxonomy" id="1698799"/>
    <lineage>
        <taxon>Bacteria</taxon>
        <taxon>Pseudomonadati</taxon>
        <taxon>Pseudomonadota</taxon>
        <taxon>Gammaproteobacteria</taxon>
        <taxon>Oceanospirillales</taxon>
        <taxon>Oceanospirillaceae</taxon>
        <taxon>Marinobacterium</taxon>
    </lineage>
</organism>
<dbReference type="InterPro" id="IPR017871">
    <property type="entry name" value="ABC_transporter-like_CS"/>
</dbReference>
<gene>
    <name evidence="5" type="ORF">ACFQDL_29465</name>
</gene>